<gene>
    <name evidence="7" type="ORF">RHGRI_025147</name>
</gene>
<evidence type="ECO:0000256" key="3">
    <source>
        <dbReference type="ARBA" id="ARBA00023242"/>
    </source>
</evidence>
<comment type="caution">
    <text evidence="7">The sequence shown here is derived from an EMBL/GenBank/DDBJ whole genome shotgun (WGS) entry which is preliminary data.</text>
</comment>
<dbReference type="AlphaFoldDB" id="A0AAV6JE89"/>
<dbReference type="PROSITE" id="PS50090">
    <property type="entry name" value="MYB_LIKE"/>
    <property type="match status" value="1"/>
</dbReference>
<organism evidence="7 8">
    <name type="scientific">Rhododendron griersonianum</name>
    <dbReference type="NCBI Taxonomy" id="479676"/>
    <lineage>
        <taxon>Eukaryota</taxon>
        <taxon>Viridiplantae</taxon>
        <taxon>Streptophyta</taxon>
        <taxon>Embryophyta</taxon>
        <taxon>Tracheophyta</taxon>
        <taxon>Spermatophyta</taxon>
        <taxon>Magnoliopsida</taxon>
        <taxon>eudicotyledons</taxon>
        <taxon>Gunneridae</taxon>
        <taxon>Pentapetalae</taxon>
        <taxon>asterids</taxon>
        <taxon>Ericales</taxon>
        <taxon>Ericaceae</taxon>
        <taxon>Ericoideae</taxon>
        <taxon>Rhodoreae</taxon>
        <taxon>Rhododendron</taxon>
    </lineage>
</organism>
<keyword evidence="2" id="KW-0238">DNA-binding</keyword>
<dbReference type="CDD" id="cd00167">
    <property type="entry name" value="SANT"/>
    <property type="match status" value="1"/>
</dbReference>
<dbReference type="SUPFAM" id="SSF46689">
    <property type="entry name" value="Homeodomain-like"/>
    <property type="match status" value="1"/>
</dbReference>
<feature type="compositionally biased region" description="Polar residues" evidence="4">
    <location>
        <begin position="34"/>
        <end position="44"/>
    </location>
</feature>
<accession>A0AAV6JE89</accession>
<dbReference type="GO" id="GO:0000976">
    <property type="term" value="F:transcription cis-regulatory region binding"/>
    <property type="evidence" value="ECO:0007669"/>
    <property type="project" value="TreeGrafter"/>
</dbReference>
<dbReference type="InterPro" id="IPR015495">
    <property type="entry name" value="Myb_TF_plants"/>
</dbReference>
<dbReference type="InterPro" id="IPR009057">
    <property type="entry name" value="Homeodomain-like_sf"/>
</dbReference>
<evidence type="ECO:0000313" key="7">
    <source>
        <dbReference type="EMBL" id="KAG5537954.1"/>
    </source>
</evidence>
<comment type="subcellular location">
    <subcellularLocation>
        <location evidence="1">Nucleus</location>
    </subcellularLocation>
</comment>
<dbReference type="InterPro" id="IPR001005">
    <property type="entry name" value="SANT/Myb"/>
</dbReference>
<proteinExistence type="predicted"/>
<dbReference type="GO" id="GO:0030154">
    <property type="term" value="P:cell differentiation"/>
    <property type="evidence" value="ECO:0007669"/>
    <property type="project" value="TreeGrafter"/>
</dbReference>
<dbReference type="PANTHER" id="PTHR47998">
    <property type="entry name" value="TRANSCRIPTION FACTOR MYB51-LIKE ISOFORM X1"/>
    <property type="match status" value="1"/>
</dbReference>
<keyword evidence="3" id="KW-0539">Nucleus</keyword>
<evidence type="ECO:0000256" key="4">
    <source>
        <dbReference type="SAM" id="MobiDB-lite"/>
    </source>
</evidence>
<dbReference type="EMBL" id="JACTNZ010000008">
    <property type="protein sequence ID" value="KAG5537954.1"/>
    <property type="molecule type" value="Genomic_DNA"/>
</dbReference>
<name>A0AAV6JE89_9ERIC</name>
<dbReference type="Proteomes" id="UP000823749">
    <property type="component" value="Chromosome 8"/>
</dbReference>
<feature type="domain" description="Myb-like" evidence="5">
    <location>
        <begin position="1"/>
        <end position="27"/>
    </location>
</feature>
<dbReference type="GO" id="GO:0006355">
    <property type="term" value="P:regulation of DNA-templated transcription"/>
    <property type="evidence" value="ECO:0007669"/>
    <property type="project" value="TreeGrafter"/>
</dbReference>
<sequence length="199" mass="22092">MQRWSLIAGRLPGRTDNEIKNYWNTTICKKVQGHRSSTGTNHKPCNQARGKKSSSKTDEPKPNTGSSVVRTKASRCTKLLISPEEQNLRDSFCDRVVGPGLVNDVSPFASVEDDSLDFVMDFNQVDEKFLSDFLHDDFAPLCDIDQNGLETGDTSTNTSSSSPSSDQRFLFSSEIMLCDLDLHSVAPLPDTGIDWLEDQ</sequence>
<evidence type="ECO:0000313" key="8">
    <source>
        <dbReference type="Proteomes" id="UP000823749"/>
    </source>
</evidence>
<dbReference type="Pfam" id="PF00249">
    <property type="entry name" value="Myb_DNA-binding"/>
    <property type="match status" value="1"/>
</dbReference>
<protein>
    <submittedName>
        <fullName evidence="7">Uncharacterized protein</fullName>
    </submittedName>
</protein>
<dbReference type="GO" id="GO:0005634">
    <property type="term" value="C:nucleus"/>
    <property type="evidence" value="ECO:0007669"/>
    <property type="project" value="UniProtKB-SubCell"/>
</dbReference>
<evidence type="ECO:0000256" key="1">
    <source>
        <dbReference type="ARBA" id="ARBA00004123"/>
    </source>
</evidence>
<evidence type="ECO:0000259" key="6">
    <source>
        <dbReference type="PROSITE" id="PS51294"/>
    </source>
</evidence>
<feature type="domain" description="HTH myb-type" evidence="6">
    <location>
        <begin position="1"/>
        <end position="31"/>
    </location>
</feature>
<dbReference type="Gene3D" id="1.10.10.60">
    <property type="entry name" value="Homeodomain-like"/>
    <property type="match status" value="1"/>
</dbReference>
<feature type="region of interest" description="Disordered" evidence="4">
    <location>
        <begin position="33"/>
        <end position="69"/>
    </location>
</feature>
<evidence type="ECO:0000259" key="5">
    <source>
        <dbReference type="PROSITE" id="PS50090"/>
    </source>
</evidence>
<keyword evidence="8" id="KW-1185">Reference proteome</keyword>
<dbReference type="PROSITE" id="PS51294">
    <property type="entry name" value="HTH_MYB"/>
    <property type="match status" value="1"/>
</dbReference>
<dbReference type="InterPro" id="IPR017930">
    <property type="entry name" value="Myb_dom"/>
</dbReference>
<evidence type="ECO:0000256" key="2">
    <source>
        <dbReference type="ARBA" id="ARBA00023125"/>
    </source>
</evidence>
<dbReference type="PANTHER" id="PTHR47998:SF74">
    <property type="entry name" value="TRANSCRIPTION FACTOR TT2"/>
    <property type="match status" value="1"/>
</dbReference>
<reference evidence="7" key="1">
    <citation type="submission" date="2020-08" db="EMBL/GenBank/DDBJ databases">
        <title>Plant Genome Project.</title>
        <authorList>
            <person name="Zhang R.-G."/>
        </authorList>
    </citation>
    <scope>NUCLEOTIDE SEQUENCE</scope>
    <source>
        <strain evidence="7">WSP0</strain>
        <tissue evidence="7">Leaf</tissue>
    </source>
</reference>